<reference evidence="7" key="1">
    <citation type="submission" date="2021-03" db="UniProtKB">
        <authorList>
            <consortium name="EnsemblPlants"/>
        </authorList>
    </citation>
    <scope>IDENTIFICATION</scope>
</reference>
<evidence type="ECO:0000256" key="2">
    <source>
        <dbReference type="ARBA" id="ARBA00023163"/>
    </source>
</evidence>
<protein>
    <recommendedName>
        <fullName evidence="6">NET domain-containing protein</fullName>
    </recommendedName>
</protein>
<feature type="domain" description="NET" evidence="6">
    <location>
        <begin position="245"/>
        <end position="323"/>
    </location>
</feature>
<dbReference type="PANTHER" id="PTHR45926">
    <property type="entry name" value="OSJNBA0053K19.4 PROTEIN"/>
    <property type="match status" value="1"/>
</dbReference>
<dbReference type="Gene3D" id="1.20.1270.220">
    <property type="match status" value="1"/>
</dbReference>
<evidence type="ECO:0000313" key="7">
    <source>
        <dbReference type="EnsemblPlants" id="cds.evm.model.10.1929"/>
    </source>
</evidence>
<evidence type="ECO:0000256" key="1">
    <source>
        <dbReference type="ARBA" id="ARBA00023015"/>
    </source>
</evidence>
<name>A0A803QLC7_CANSA</name>
<dbReference type="PROSITE" id="PS51525">
    <property type="entry name" value="NET"/>
    <property type="match status" value="1"/>
</dbReference>
<keyword evidence="1" id="KW-0805">Transcription regulation</keyword>
<evidence type="ECO:0000259" key="6">
    <source>
        <dbReference type="PROSITE" id="PS51525"/>
    </source>
</evidence>
<dbReference type="Gramene" id="evm.model.10.1929">
    <property type="protein sequence ID" value="cds.evm.model.10.1929"/>
    <property type="gene ID" value="evm.TU.10.1929"/>
</dbReference>
<keyword evidence="3" id="KW-0175">Coiled coil</keyword>
<dbReference type="EnsemblPlants" id="evm.model.10.1929">
    <property type="protein sequence ID" value="cds.evm.model.10.1929"/>
    <property type="gene ID" value="evm.TU.10.1929"/>
</dbReference>
<dbReference type="InterPro" id="IPR038336">
    <property type="entry name" value="NET_sf"/>
</dbReference>
<evidence type="ECO:0000256" key="4">
    <source>
        <dbReference type="SAM" id="MobiDB-lite"/>
    </source>
</evidence>
<dbReference type="AlphaFoldDB" id="A0A803QLC7"/>
<proteinExistence type="predicted"/>
<feature type="chain" id="PRO_5031366818" description="NET domain-containing protein" evidence="5">
    <location>
        <begin position="21"/>
        <end position="323"/>
    </location>
</feature>
<keyword evidence="5" id="KW-0732">Signal</keyword>
<dbReference type="EMBL" id="UZAU01000821">
    <property type="status" value="NOT_ANNOTATED_CDS"/>
    <property type="molecule type" value="Genomic_DNA"/>
</dbReference>
<dbReference type="Pfam" id="PF17035">
    <property type="entry name" value="BET"/>
    <property type="match status" value="1"/>
</dbReference>
<organism evidence="7 8">
    <name type="scientific">Cannabis sativa</name>
    <name type="common">Hemp</name>
    <name type="synonym">Marijuana</name>
    <dbReference type="NCBI Taxonomy" id="3483"/>
    <lineage>
        <taxon>Eukaryota</taxon>
        <taxon>Viridiplantae</taxon>
        <taxon>Streptophyta</taxon>
        <taxon>Embryophyta</taxon>
        <taxon>Tracheophyta</taxon>
        <taxon>Spermatophyta</taxon>
        <taxon>Magnoliopsida</taxon>
        <taxon>eudicotyledons</taxon>
        <taxon>Gunneridae</taxon>
        <taxon>Pentapetalae</taxon>
        <taxon>rosids</taxon>
        <taxon>fabids</taxon>
        <taxon>Rosales</taxon>
        <taxon>Cannabaceae</taxon>
        <taxon>Cannabis</taxon>
    </lineage>
</organism>
<sequence length="323" mass="36266">MPRGILVILFLVVALAVVSAGATRVLPEDFGGGSHLQMRGKMGKENYSEFDRLRDAKSGVEKWLDKLRDAVEDAEDLLEEYKDDGKEIVKEKLLLNVADGARWSECKIFLKEIQDKAGVRVSSLQMLYPVQQMREIRMHRRNRKNSSSLSVAPKNGDTGQSPLKKHKISHLTPKVASPINPGSNDSNKISVNGTTGPEESKVNGDDNRQLLIENDGPEVDNILKGVSDELSSKLGYMDQQLEQLLNIAVSVCRPMTIPEKKQLQKMIKGLPPKNLDRVVELVEHAEKKPADEIKVDLEKESNITLWRLYYYVQAVEKARLLSQ</sequence>
<feature type="region of interest" description="Disordered" evidence="4">
    <location>
        <begin position="139"/>
        <end position="211"/>
    </location>
</feature>
<keyword evidence="2" id="KW-0804">Transcription</keyword>
<dbReference type="InterPro" id="IPR027353">
    <property type="entry name" value="NET_dom"/>
</dbReference>
<feature type="signal peptide" evidence="5">
    <location>
        <begin position="1"/>
        <end position="20"/>
    </location>
</feature>
<evidence type="ECO:0000256" key="5">
    <source>
        <dbReference type="SAM" id="SignalP"/>
    </source>
</evidence>
<feature type="coiled-coil region" evidence="3">
    <location>
        <begin position="60"/>
        <end position="91"/>
    </location>
</feature>
<feature type="compositionally biased region" description="Basic and acidic residues" evidence="4">
    <location>
        <begin position="198"/>
        <end position="208"/>
    </location>
</feature>
<evidence type="ECO:0000313" key="8">
    <source>
        <dbReference type="Proteomes" id="UP000596661"/>
    </source>
</evidence>
<evidence type="ECO:0000256" key="3">
    <source>
        <dbReference type="SAM" id="Coils"/>
    </source>
</evidence>
<dbReference type="Proteomes" id="UP000596661">
    <property type="component" value="Unassembled WGS sequence"/>
</dbReference>
<keyword evidence="8" id="KW-1185">Reference proteome</keyword>
<accession>A0A803QLC7</accession>
<feature type="compositionally biased region" description="Polar residues" evidence="4">
    <location>
        <begin position="180"/>
        <end position="197"/>
    </location>
</feature>